<sequence length="371" mass="40700">MRLALDVSAVPAQPAGAGRYVVELASRVANDDCDLTLVSQVGDAERWHQWSPPAHVVDIVPNARPARLLYEAVVLGRSSRVTADVWHGPHYTMPRRRTMPTVVTICDLTFFTNPEWHERSKVLFFQRAIRYAAKNADALISISETTTSLLHEIVNPTAPITTIPLGVDLERFTVSDERSATLASHGLPSGVPYFFFLGTFEPRKGLDLLLEAFALVAAEDPEVELWLAGQAGWGTDGVAQQITNHPFTHRIRRLGYVDDALVPTLMRSSRAVCYPSRGEGFGLPVLEALACGAPVITSADTVMQEVAGTVARLVPVGDVVALAAEMASTKHRSESEREAVSRLARERAEQFSWERTVVAHRSLYDSLVTHS</sequence>
<evidence type="ECO:0000259" key="3">
    <source>
        <dbReference type="Pfam" id="PF13439"/>
    </source>
</evidence>
<gene>
    <name evidence="4" type="ORF">UFOPK3381_00415</name>
</gene>
<evidence type="ECO:0000256" key="1">
    <source>
        <dbReference type="ARBA" id="ARBA00022679"/>
    </source>
</evidence>
<accession>A0A6J7D1A8</accession>
<dbReference type="InterPro" id="IPR028098">
    <property type="entry name" value="Glyco_trans_4-like_N"/>
</dbReference>
<dbReference type="CDD" id="cd03809">
    <property type="entry name" value="GT4_MtfB-like"/>
    <property type="match status" value="1"/>
</dbReference>
<dbReference type="EMBL" id="CAFBLN010000010">
    <property type="protein sequence ID" value="CAB4863951.1"/>
    <property type="molecule type" value="Genomic_DNA"/>
</dbReference>
<proteinExistence type="predicted"/>
<dbReference type="SUPFAM" id="SSF53756">
    <property type="entry name" value="UDP-Glycosyltransferase/glycogen phosphorylase"/>
    <property type="match status" value="1"/>
</dbReference>
<dbReference type="Gene3D" id="3.40.50.2000">
    <property type="entry name" value="Glycogen Phosphorylase B"/>
    <property type="match status" value="2"/>
</dbReference>
<dbReference type="PANTHER" id="PTHR46401:SF2">
    <property type="entry name" value="GLYCOSYLTRANSFERASE WBBK-RELATED"/>
    <property type="match status" value="1"/>
</dbReference>
<evidence type="ECO:0000259" key="2">
    <source>
        <dbReference type="Pfam" id="PF00534"/>
    </source>
</evidence>
<reference evidence="4" key="1">
    <citation type="submission" date="2020-05" db="EMBL/GenBank/DDBJ databases">
        <authorList>
            <person name="Chiriac C."/>
            <person name="Salcher M."/>
            <person name="Ghai R."/>
            <person name="Kavagutti S V."/>
        </authorList>
    </citation>
    <scope>NUCLEOTIDE SEQUENCE</scope>
</reference>
<organism evidence="4">
    <name type="scientific">freshwater metagenome</name>
    <dbReference type="NCBI Taxonomy" id="449393"/>
    <lineage>
        <taxon>unclassified sequences</taxon>
        <taxon>metagenomes</taxon>
        <taxon>ecological metagenomes</taxon>
    </lineage>
</organism>
<feature type="domain" description="Glycosyl transferase family 1" evidence="2">
    <location>
        <begin position="183"/>
        <end position="342"/>
    </location>
</feature>
<protein>
    <submittedName>
        <fullName evidence="4">Unannotated protein</fullName>
    </submittedName>
</protein>
<keyword evidence="1" id="KW-0808">Transferase</keyword>
<dbReference type="GO" id="GO:0016757">
    <property type="term" value="F:glycosyltransferase activity"/>
    <property type="evidence" value="ECO:0007669"/>
    <property type="project" value="InterPro"/>
</dbReference>
<name>A0A6J7D1A8_9ZZZZ</name>
<evidence type="ECO:0000313" key="4">
    <source>
        <dbReference type="EMBL" id="CAB4863951.1"/>
    </source>
</evidence>
<dbReference type="AlphaFoldDB" id="A0A6J7D1A8"/>
<dbReference type="PANTHER" id="PTHR46401">
    <property type="entry name" value="GLYCOSYLTRANSFERASE WBBK-RELATED"/>
    <property type="match status" value="1"/>
</dbReference>
<dbReference type="GO" id="GO:0009103">
    <property type="term" value="P:lipopolysaccharide biosynthetic process"/>
    <property type="evidence" value="ECO:0007669"/>
    <property type="project" value="TreeGrafter"/>
</dbReference>
<dbReference type="InterPro" id="IPR001296">
    <property type="entry name" value="Glyco_trans_1"/>
</dbReference>
<dbReference type="Pfam" id="PF00534">
    <property type="entry name" value="Glycos_transf_1"/>
    <property type="match status" value="1"/>
</dbReference>
<feature type="domain" description="Glycosyltransferase subfamily 4-like N-terminal" evidence="3">
    <location>
        <begin position="16"/>
        <end position="171"/>
    </location>
</feature>
<dbReference type="Pfam" id="PF13439">
    <property type="entry name" value="Glyco_transf_4"/>
    <property type="match status" value="1"/>
</dbReference>